<dbReference type="RefSeq" id="WP_066171165.1">
    <property type="nucleotide sequence ID" value="NZ_CP136137.1"/>
</dbReference>
<dbReference type="Pfam" id="PF02678">
    <property type="entry name" value="Pirin"/>
    <property type="match status" value="1"/>
</dbReference>
<evidence type="ECO:0000259" key="3">
    <source>
        <dbReference type="Pfam" id="PF02678"/>
    </source>
</evidence>
<dbReference type="InterPro" id="IPR003829">
    <property type="entry name" value="Pirin_N_dom"/>
</dbReference>
<dbReference type="Proteomes" id="UP001479933">
    <property type="component" value="Chromosome"/>
</dbReference>
<sequence>MTATLIRAADRYFWNNEWLTSRQSFPGTGNFDIFANAHGVLAMHNDDEVVPGEGLDSHQHQNMEILTWVVEGAVEHRDSHGHTEVISAGGLGAMTAGRGIRHSERNANGRRSRQKLRVVQMWVPPHTDGLDPDHRTRDFTEALAAGRPVVVASGRSEHAASDALPIANRFAALHIARPGAGRRIDLPGAPFGHLYVVGGEVVVEAGDLTGCVMTEGDALRLTDGGTITLTASTDAEIVYWEMHAGFDVARPA</sequence>
<dbReference type="SUPFAM" id="SSF51182">
    <property type="entry name" value="RmlC-like cupins"/>
    <property type="match status" value="1"/>
</dbReference>
<comment type="similarity">
    <text evidence="1 2">Belongs to the pirin family.</text>
</comment>
<feature type="domain" description="Pirin N-terminal" evidence="3">
    <location>
        <begin position="33"/>
        <end position="123"/>
    </location>
</feature>
<evidence type="ECO:0000313" key="4">
    <source>
        <dbReference type="EMBL" id="WYY07935.1"/>
    </source>
</evidence>
<reference evidence="4 5" key="1">
    <citation type="journal article" date="2023" name="Virus Evol.">
        <title>Computational host range prediction-The good, the bad, and the ugly.</title>
        <authorList>
            <person name="Howell A.A."/>
            <person name="Versoza C.J."/>
            <person name="Pfeifer S.P."/>
        </authorList>
    </citation>
    <scope>NUCLEOTIDE SEQUENCE [LARGE SCALE GENOMIC DNA]</scope>
    <source>
        <strain evidence="4 5">1610/1b</strain>
    </source>
</reference>
<protein>
    <submittedName>
        <fullName evidence="4">Pirin family protein</fullName>
    </submittedName>
</protein>
<dbReference type="InterPro" id="IPR011051">
    <property type="entry name" value="RmlC_Cupin_sf"/>
</dbReference>
<gene>
    <name evidence="4" type="ORF">RVF87_02270</name>
</gene>
<keyword evidence="5" id="KW-1185">Reference proteome</keyword>
<proteinExistence type="inferred from homology"/>
<evidence type="ECO:0000256" key="1">
    <source>
        <dbReference type="ARBA" id="ARBA00008416"/>
    </source>
</evidence>
<dbReference type="InterPro" id="IPR012093">
    <property type="entry name" value="Pirin"/>
</dbReference>
<evidence type="ECO:0000313" key="5">
    <source>
        <dbReference type="Proteomes" id="UP001479933"/>
    </source>
</evidence>
<dbReference type="PANTHER" id="PTHR43212">
    <property type="entry name" value="QUERCETIN 2,3-DIOXYGENASE"/>
    <property type="match status" value="1"/>
</dbReference>
<dbReference type="Gene3D" id="2.60.120.10">
    <property type="entry name" value="Jelly Rolls"/>
    <property type="match status" value="2"/>
</dbReference>
<accession>A0ABZ2U2M3</accession>
<dbReference type="EMBL" id="CP136137">
    <property type="protein sequence ID" value="WYY07935.1"/>
    <property type="molecule type" value="Genomic_DNA"/>
</dbReference>
<dbReference type="InterPro" id="IPR014710">
    <property type="entry name" value="RmlC-like_jellyroll"/>
</dbReference>
<dbReference type="PANTHER" id="PTHR43212:SF3">
    <property type="entry name" value="QUERCETIN 2,3-DIOXYGENASE"/>
    <property type="match status" value="1"/>
</dbReference>
<organism evidence="4 5">
    <name type="scientific">Gordonia hydrophobica</name>
    <dbReference type="NCBI Taxonomy" id="40516"/>
    <lineage>
        <taxon>Bacteria</taxon>
        <taxon>Bacillati</taxon>
        <taxon>Actinomycetota</taxon>
        <taxon>Actinomycetes</taxon>
        <taxon>Mycobacteriales</taxon>
        <taxon>Gordoniaceae</taxon>
        <taxon>Gordonia</taxon>
    </lineage>
</organism>
<name>A0ABZ2U2M3_9ACTN</name>
<evidence type="ECO:0000256" key="2">
    <source>
        <dbReference type="RuleBase" id="RU003457"/>
    </source>
</evidence>